<dbReference type="GO" id="GO:0101005">
    <property type="term" value="F:deubiquitinase activity"/>
    <property type="evidence" value="ECO:0007669"/>
    <property type="project" value="TreeGrafter"/>
</dbReference>
<comment type="caution">
    <text evidence="6">The sequence shown here is derived from an EMBL/GenBank/DDBJ whole genome shotgun (WGS) entry which is preliminary data.</text>
</comment>
<protein>
    <recommendedName>
        <fullName evidence="5">PPPDE domain-containing protein</fullName>
    </recommendedName>
</protein>
<dbReference type="InterPro" id="IPR008580">
    <property type="entry name" value="PPPDE_dom"/>
</dbReference>
<gene>
    <name evidence="6" type="ORF">KC19_4G267500</name>
</gene>
<feature type="compositionally biased region" description="Pro residues" evidence="4">
    <location>
        <begin position="241"/>
        <end position="251"/>
    </location>
</feature>
<evidence type="ECO:0000256" key="4">
    <source>
        <dbReference type="SAM" id="MobiDB-lite"/>
    </source>
</evidence>
<dbReference type="SMART" id="SM01179">
    <property type="entry name" value="DUF862"/>
    <property type="match status" value="1"/>
</dbReference>
<proteinExistence type="inferred from homology"/>
<dbReference type="PANTHER" id="PTHR12378">
    <property type="entry name" value="DESUMOYLATING ISOPEPTIDASE"/>
    <property type="match status" value="1"/>
</dbReference>
<feature type="domain" description="PPPDE" evidence="5">
    <location>
        <begin position="2"/>
        <end position="145"/>
    </location>
</feature>
<keyword evidence="7" id="KW-1185">Reference proteome</keyword>
<accession>A0A8T0IF46</accession>
<dbReference type="Pfam" id="PF05903">
    <property type="entry name" value="Peptidase_C97"/>
    <property type="match status" value="1"/>
</dbReference>
<feature type="compositionally biased region" description="Polar residues" evidence="4">
    <location>
        <begin position="177"/>
        <end position="202"/>
    </location>
</feature>
<dbReference type="AlphaFoldDB" id="A0A8T0IF46"/>
<dbReference type="EMBL" id="CM026424">
    <property type="protein sequence ID" value="KAG0581635.1"/>
    <property type="molecule type" value="Genomic_DNA"/>
</dbReference>
<dbReference type="InterPro" id="IPR042266">
    <property type="entry name" value="PPPDE_sf"/>
</dbReference>
<dbReference type="Gene3D" id="3.90.1720.30">
    <property type="entry name" value="PPPDE domains"/>
    <property type="match status" value="1"/>
</dbReference>
<evidence type="ECO:0000313" key="7">
    <source>
        <dbReference type="Proteomes" id="UP000822688"/>
    </source>
</evidence>
<feature type="compositionally biased region" description="Low complexity" evidence="4">
    <location>
        <begin position="205"/>
        <end position="232"/>
    </location>
</feature>
<dbReference type="Proteomes" id="UP000822688">
    <property type="component" value="Chromosome 4"/>
</dbReference>
<dbReference type="GO" id="GO:0006508">
    <property type="term" value="P:proteolysis"/>
    <property type="evidence" value="ECO:0007669"/>
    <property type="project" value="UniProtKB-KW"/>
</dbReference>
<evidence type="ECO:0000313" key="6">
    <source>
        <dbReference type="EMBL" id="KAG0581635.1"/>
    </source>
</evidence>
<dbReference type="PROSITE" id="PS51858">
    <property type="entry name" value="PPPDE"/>
    <property type="match status" value="1"/>
</dbReference>
<feature type="region of interest" description="Disordered" evidence="4">
    <location>
        <begin position="174"/>
        <end position="251"/>
    </location>
</feature>
<dbReference type="GO" id="GO:0016579">
    <property type="term" value="P:protein deubiquitination"/>
    <property type="evidence" value="ECO:0007669"/>
    <property type="project" value="TreeGrafter"/>
</dbReference>
<evidence type="ECO:0000259" key="5">
    <source>
        <dbReference type="PROSITE" id="PS51858"/>
    </source>
</evidence>
<comment type="similarity">
    <text evidence="1">Belongs to the DeSI family.</text>
</comment>
<evidence type="ECO:0000256" key="2">
    <source>
        <dbReference type="ARBA" id="ARBA00022670"/>
    </source>
</evidence>
<organism evidence="6 7">
    <name type="scientific">Ceratodon purpureus</name>
    <name type="common">Fire moss</name>
    <name type="synonym">Dicranum purpureum</name>
    <dbReference type="NCBI Taxonomy" id="3225"/>
    <lineage>
        <taxon>Eukaryota</taxon>
        <taxon>Viridiplantae</taxon>
        <taxon>Streptophyta</taxon>
        <taxon>Embryophyta</taxon>
        <taxon>Bryophyta</taxon>
        <taxon>Bryophytina</taxon>
        <taxon>Bryopsida</taxon>
        <taxon>Dicranidae</taxon>
        <taxon>Pseudoditrichales</taxon>
        <taxon>Ditrichaceae</taxon>
        <taxon>Ceratodon</taxon>
    </lineage>
</organism>
<dbReference type="PANTHER" id="PTHR12378:SF9">
    <property type="entry name" value="OS06G0107000 PROTEIN"/>
    <property type="match status" value="1"/>
</dbReference>
<reference evidence="6" key="1">
    <citation type="submission" date="2020-06" db="EMBL/GenBank/DDBJ databases">
        <title>WGS assembly of Ceratodon purpureus strain R40.</title>
        <authorList>
            <person name="Carey S.B."/>
            <person name="Jenkins J."/>
            <person name="Shu S."/>
            <person name="Lovell J.T."/>
            <person name="Sreedasyam A."/>
            <person name="Maumus F."/>
            <person name="Tiley G.P."/>
            <person name="Fernandez-Pozo N."/>
            <person name="Barry K."/>
            <person name="Chen C."/>
            <person name="Wang M."/>
            <person name="Lipzen A."/>
            <person name="Daum C."/>
            <person name="Saski C.A."/>
            <person name="Payton A.C."/>
            <person name="Mcbreen J.C."/>
            <person name="Conrad R.E."/>
            <person name="Kollar L.M."/>
            <person name="Olsson S."/>
            <person name="Huttunen S."/>
            <person name="Landis J.B."/>
            <person name="Wickett N.J."/>
            <person name="Johnson M.G."/>
            <person name="Rensing S.A."/>
            <person name="Grimwood J."/>
            <person name="Schmutz J."/>
            <person name="Mcdaniel S.F."/>
        </authorList>
    </citation>
    <scope>NUCLEOTIDE SEQUENCE</scope>
    <source>
        <strain evidence="6">R40</strain>
    </source>
</reference>
<name>A0A8T0IF46_CERPU</name>
<evidence type="ECO:0000256" key="1">
    <source>
        <dbReference type="ARBA" id="ARBA00008140"/>
    </source>
</evidence>
<evidence type="ECO:0000256" key="3">
    <source>
        <dbReference type="ARBA" id="ARBA00022801"/>
    </source>
</evidence>
<keyword evidence="2" id="KW-0645">Protease</keyword>
<sequence>MTEVILHVYDVTNSMNVRANSAILGLNRFMRGGIGIGGIFHGAVEVYNKEWSFGYCESGSGVFSCQPKRNPMYTYRESLSLGRTELTRMEVEDVVQELSREWPGVSYDLLSRNCNHFCDSLCVRLGVQRVPLWVNRFANAGDAAFEAVDNTMAKLRQAKEEMLSASRNAMQFMFGSPASSSAPRLDSATRNTPGNTNTTSPLVGSPTQLSFKSSSSSSHDSGSRDGSVISSSDSDDDDEQSPPPPRPDTLP</sequence>
<keyword evidence="3" id="KW-0378">Hydrolase</keyword>